<dbReference type="OrthoDB" id="8961659at2759"/>
<name>A0A4Z2HVW8_9TELE</name>
<evidence type="ECO:0000256" key="1">
    <source>
        <dbReference type="SAM" id="MobiDB-lite"/>
    </source>
</evidence>
<accession>A0A4Z2HVW8</accession>
<feature type="compositionally biased region" description="Basic and acidic residues" evidence="1">
    <location>
        <begin position="88"/>
        <end position="105"/>
    </location>
</feature>
<comment type="caution">
    <text evidence="2">The sequence shown here is derived from an EMBL/GenBank/DDBJ whole genome shotgun (WGS) entry which is preliminary data.</text>
</comment>
<organism evidence="2 3">
    <name type="scientific">Liparis tanakae</name>
    <name type="common">Tanaka's snailfish</name>
    <dbReference type="NCBI Taxonomy" id="230148"/>
    <lineage>
        <taxon>Eukaryota</taxon>
        <taxon>Metazoa</taxon>
        <taxon>Chordata</taxon>
        <taxon>Craniata</taxon>
        <taxon>Vertebrata</taxon>
        <taxon>Euteleostomi</taxon>
        <taxon>Actinopterygii</taxon>
        <taxon>Neopterygii</taxon>
        <taxon>Teleostei</taxon>
        <taxon>Neoteleostei</taxon>
        <taxon>Acanthomorphata</taxon>
        <taxon>Eupercaria</taxon>
        <taxon>Perciformes</taxon>
        <taxon>Cottioidei</taxon>
        <taxon>Cottales</taxon>
        <taxon>Liparidae</taxon>
        <taxon>Liparis</taxon>
    </lineage>
</organism>
<protein>
    <submittedName>
        <fullName evidence="2">Uncharacterized protein</fullName>
    </submittedName>
</protein>
<dbReference type="EMBL" id="SRLO01000169">
    <property type="protein sequence ID" value="TNN69996.1"/>
    <property type="molecule type" value="Genomic_DNA"/>
</dbReference>
<keyword evidence="3" id="KW-1185">Reference proteome</keyword>
<sequence length="135" mass="15401">MELFYIAFFTYNSFQCEPLASRAAAGVPRGYWSFSWLAEDDLSFPSDFVPVSDHRCPGSSRPCDRRLEGIPEFTWSIVAAGDLREERNDKLEKKAGSPHGWEEGTRQSNMADSVTQSRSKYEEANKLQRFNVSCF</sequence>
<reference evidence="2 3" key="1">
    <citation type="submission" date="2019-03" db="EMBL/GenBank/DDBJ databases">
        <title>First draft genome of Liparis tanakae, snailfish: a comprehensive survey of snailfish specific genes.</title>
        <authorList>
            <person name="Kim W."/>
            <person name="Song I."/>
            <person name="Jeong J.-H."/>
            <person name="Kim D."/>
            <person name="Kim S."/>
            <person name="Ryu S."/>
            <person name="Song J.Y."/>
            <person name="Lee S.K."/>
        </authorList>
    </citation>
    <scope>NUCLEOTIDE SEQUENCE [LARGE SCALE GENOMIC DNA]</scope>
    <source>
        <tissue evidence="2">Muscle</tissue>
    </source>
</reference>
<gene>
    <name evidence="2" type="ORF">EYF80_019869</name>
</gene>
<feature type="region of interest" description="Disordered" evidence="1">
    <location>
        <begin position="88"/>
        <end position="119"/>
    </location>
</feature>
<proteinExistence type="predicted"/>
<evidence type="ECO:0000313" key="3">
    <source>
        <dbReference type="Proteomes" id="UP000314294"/>
    </source>
</evidence>
<dbReference type="AlphaFoldDB" id="A0A4Z2HVW8"/>
<evidence type="ECO:0000313" key="2">
    <source>
        <dbReference type="EMBL" id="TNN69996.1"/>
    </source>
</evidence>
<dbReference type="Proteomes" id="UP000314294">
    <property type="component" value="Unassembled WGS sequence"/>
</dbReference>
<feature type="compositionally biased region" description="Polar residues" evidence="1">
    <location>
        <begin position="106"/>
        <end position="118"/>
    </location>
</feature>